<dbReference type="FunFam" id="3.30.230.10:FF:000014">
    <property type="entry name" value="DNA mismatch repair protein Mlh1"/>
    <property type="match status" value="1"/>
</dbReference>
<evidence type="ECO:0000313" key="8">
    <source>
        <dbReference type="EMBL" id="KAJ3574331.1"/>
    </source>
</evidence>
<dbReference type="SUPFAM" id="SSF54211">
    <property type="entry name" value="Ribosomal protein S5 domain 2-like"/>
    <property type="match status" value="1"/>
</dbReference>
<accession>A0AAD5YZ85</accession>
<dbReference type="Gene3D" id="3.30.230.10">
    <property type="match status" value="1"/>
</dbReference>
<keyword evidence="4" id="KW-0234">DNA repair</keyword>
<feature type="compositionally biased region" description="Low complexity" evidence="6">
    <location>
        <begin position="478"/>
        <end position="487"/>
    </location>
</feature>
<dbReference type="Proteomes" id="UP001213000">
    <property type="component" value="Unassembled WGS sequence"/>
</dbReference>
<dbReference type="InterPro" id="IPR014762">
    <property type="entry name" value="DNA_mismatch_repair_CS"/>
</dbReference>
<keyword evidence="3" id="KW-0227">DNA damage</keyword>
<protein>
    <recommendedName>
        <fullName evidence="7">DNA mismatch repair protein S5 domain-containing protein</fullName>
    </recommendedName>
</protein>
<evidence type="ECO:0000259" key="7">
    <source>
        <dbReference type="SMART" id="SM01340"/>
    </source>
</evidence>
<dbReference type="GO" id="GO:0006298">
    <property type="term" value="P:mismatch repair"/>
    <property type="evidence" value="ECO:0007669"/>
    <property type="project" value="InterPro"/>
</dbReference>
<evidence type="ECO:0000256" key="3">
    <source>
        <dbReference type="ARBA" id="ARBA00022763"/>
    </source>
</evidence>
<dbReference type="GO" id="GO:0016887">
    <property type="term" value="F:ATP hydrolysis activity"/>
    <property type="evidence" value="ECO:0007669"/>
    <property type="project" value="InterPro"/>
</dbReference>
<dbReference type="EMBL" id="JANIEX010000072">
    <property type="protein sequence ID" value="KAJ3574331.1"/>
    <property type="molecule type" value="Genomic_DNA"/>
</dbReference>
<organism evidence="8 9">
    <name type="scientific">Leucocoprinus birnbaumii</name>
    <dbReference type="NCBI Taxonomy" id="56174"/>
    <lineage>
        <taxon>Eukaryota</taxon>
        <taxon>Fungi</taxon>
        <taxon>Dikarya</taxon>
        <taxon>Basidiomycota</taxon>
        <taxon>Agaricomycotina</taxon>
        <taxon>Agaricomycetes</taxon>
        <taxon>Agaricomycetidae</taxon>
        <taxon>Agaricales</taxon>
        <taxon>Agaricineae</taxon>
        <taxon>Agaricaceae</taxon>
        <taxon>Leucocoprinus</taxon>
    </lineage>
</organism>
<dbReference type="Pfam" id="PF01119">
    <property type="entry name" value="DNA_mis_repair"/>
    <property type="match status" value="1"/>
</dbReference>
<dbReference type="Gene3D" id="3.30.565.10">
    <property type="entry name" value="Histidine kinase-like ATPase, C-terminal domain"/>
    <property type="match status" value="1"/>
</dbReference>
<gene>
    <name evidence="8" type="ORF">NP233_g1848</name>
</gene>
<keyword evidence="9" id="KW-1185">Reference proteome</keyword>
<evidence type="ECO:0000256" key="4">
    <source>
        <dbReference type="ARBA" id="ARBA00023204"/>
    </source>
</evidence>
<dbReference type="FunFam" id="3.30.565.10:FF:000109">
    <property type="entry name" value="Related to MLH1-DNA mismatch repair protein"/>
    <property type="match status" value="1"/>
</dbReference>
<dbReference type="InterPro" id="IPR036890">
    <property type="entry name" value="HATPase_C_sf"/>
</dbReference>
<evidence type="ECO:0000313" key="9">
    <source>
        <dbReference type="Proteomes" id="UP001213000"/>
    </source>
</evidence>
<dbReference type="GO" id="GO:0030983">
    <property type="term" value="F:mismatched DNA binding"/>
    <property type="evidence" value="ECO:0007669"/>
    <property type="project" value="InterPro"/>
</dbReference>
<dbReference type="Pfam" id="PF16413">
    <property type="entry name" value="Mlh1_C"/>
    <property type="match status" value="1"/>
</dbReference>
<dbReference type="InterPro" id="IPR032189">
    <property type="entry name" value="Mlh1_C"/>
</dbReference>
<dbReference type="PANTHER" id="PTHR10073">
    <property type="entry name" value="DNA MISMATCH REPAIR PROTEIN MLH, PMS, MUTL"/>
    <property type="match status" value="1"/>
</dbReference>
<dbReference type="AlphaFoldDB" id="A0AAD5YZ85"/>
<dbReference type="CDD" id="cd16926">
    <property type="entry name" value="HATPase_MutL-MLH-PMS-like"/>
    <property type="match status" value="1"/>
</dbReference>
<comment type="similarity">
    <text evidence="2">Belongs to the DNA mismatch repair MutL/HexB family.</text>
</comment>
<evidence type="ECO:0000256" key="6">
    <source>
        <dbReference type="SAM" id="MobiDB-lite"/>
    </source>
</evidence>
<dbReference type="InterPro" id="IPR002099">
    <property type="entry name" value="MutL/Mlh/PMS"/>
</dbReference>
<reference evidence="8" key="1">
    <citation type="submission" date="2022-07" db="EMBL/GenBank/DDBJ databases">
        <title>Genome Sequence of Leucocoprinus birnbaumii.</title>
        <authorList>
            <person name="Buettner E."/>
        </authorList>
    </citation>
    <scope>NUCLEOTIDE SEQUENCE</scope>
    <source>
        <strain evidence="8">VT141</strain>
    </source>
</reference>
<dbReference type="PROSITE" id="PS00058">
    <property type="entry name" value="DNA_MISMATCH_REPAIR_1"/>
    <property type="match status" value="1"/>
</dbReference>
<feature type="compositionally biased region" description="Polar residues" evidence="6">
    <location>
        <begin position="386"/>
        <end position="395"/>
    </location>
</feature>
<comment type="caution">
    <text evidence="8">The sequence shown here is derived from an EMBL/GenBank/DDBJ whole genome shotgun (WGS) entry which is preliminary data.</text>
</comment>
<proteinExistence type="inferred from homology"/>
<sequence>MSQENEHAPPPGPKPIRRLEESLINRIAAGEIIHRPASALKELLENSLDAGSTSIRVTVKDGGLKLLQIQDNGCGIRKDDLPILAERFTTSKLSTFEDLSRITTYGFRGEALASISHVAHLSVLTKTKTSPAAWEASYVDGVLVDPKTRQPSEPKICAGNDGTTITIKDLFYNTPTRLHALRNFSEEYSRILDVITKYAIHNPTVSLSCKKATSTAPDLTAPASKSVPQAIRLLYGHSIATQLLEVNISSSNPNVTSGEDEEDEDAMDLDIPKGPIKWSAELHFSNANYQAKKTVFLLFINHRLVESQRIKRSLEAIYHGVLPKGTSPFVYLSLEIDPRCVDVNVHPTKREVHFLNEEEITEKIADAMQQKLAAQGQSRTFEYQTLLTSSATGPSVSRKRSRKEAENDTNEGGEESKESDSATVEPQEQKKTYSYHKVRTSNKDRTLDSMFPVRNPTQVQDDNSSQGKGKGKAPAEGTSSSTTITTSKSREVKESECMLTSVQNLRQGVLKIRHRQLAEILEKHTFVGIIDTHKCLSLIQYSTNLYLVNHCSLAEELFYQLGLRQFGNFSKMKLQPAPSLKTLLEIAVEGESSTKDSRLTKPQIVEKIAQMLIMRREMLAEYFSLNISELGLVMSLPLLLRDFIPNLDFLPMFLMRLGPQVDWTSETECFDTFLRELAYFYCLGATFPRIPGAEASEEDESHDKAQRWQIQHVLFPAMRHYLQPPKSLLDRDVVQVASLHDLYKVFRTMLILIMDTRLRDVSGCFITDSERY</sequence>
<dbReference type="GO" id="GO:0032389">
    <property type="term" value="C:MutLalpha complex"/>
    <property type="evidence" value="ECO:0007669"/>
    <property type="project" value="TreeGrafter"/>
</dbReference>
<evidence type="ECO:0000256" key="5">
    <source>
        <dbReference type="ARBA" id="ARBA00023242"/>
    </source>
</evidence>
<dbReference type="GO" id="GO:0061982">
    <property type="term" value="P:meiosis I cell cycle process"/>
    <property type="evidence" value="ECO:0007669"/>
    <property type="project" value="UniProtKB-ARBA"/>
</dbReference>
<dbReference type="Pfam" id="PF13589">
    <property type="entry name" value="HATPase_c_3"/>
    <property type="match status" value="1"/>
</dbReference>
<dbReference type="NCBIfam" id="TIGR00585">
    <property type="entry name" value="mutl"/>
    <property type="match status" value="1"/>
</dbReference>
<dbReference type="GO" id="GO:0140664">
    <property type="term" value="F:ATP-dependent DNA damage sensor activity"/>
    <property type="evidence" value="ECO:0007669"/>
    <property type="project" value="InterPro"/>
</dbReference>
<dbReference type="SUPFAM" id="SSF55874">
    <property type="entry name" value="ATPase domain of HSP90 chaperone/DNA topoisomerase II/histidine kinase"/>
    <property type="match status" value="1"/>
</dbReference>
<feature type="region of interest" description="Disordered" evidence="6">
    <location>
        <begin position="386"/>
        <end position="493"/>
    </location>
</feature>
<dbReference type="InterPro" id="IPR013507">
    <property type="entry name" value="DNA_mismatch_S5_2-like"/>
</dbReference>
<name>A0AAD5YZ85_9AGAR</name>
<keyword evidence="5" id="KW-0539">Nucleus</keyword>
<dbReference type="SMART" id="SM01340">
    <property type="entry name" value="DNA_mis_repair"/>
    <property type="match status" value="1"/>
</dbReference>
<feature type="domain" description="DNA mismatch repair protein S5" evidence="7">
    <location>
        <begin position="231"/>
        <end position="373"/>
    </location>
</feature>
<dbReference type="InterPro" id="IPR020568">
    <property type="entry name" value="Ribosomal_Su5_D2-typ_SF"/>
</dbReference>
<dbReference type="PANTHER" id="PTHR10073:SF12">
    <property type="entry name" value="DNA MISMATCH REPAIR PROTEIN MLH1"/>
    <property type="match status" value="1"/>
</dbReference>
<evidence type="ECO:0000256" key="2">
    <source>
        <dbReference type="ARBA" id="ARBA00006082"/>
    </source>
</evidence>
<dbReference type="GO" id="GO:0005524">
    <property type="term" value="F:ATP binding"/>
    <property type="evidence" value="ECO:0007669"/>
    <property type="project" value="InterPro"/>
</dbReference>
<dbReference type="InterPro" id="IPR038973">
    <property type="entry name" value="MutL/Mlh/Pms-like"/>
</dbReference>
<evidence type="ECO:0000256" key="1">
    <source>
        <dbReference type="ARBA" id="ARBA00004123"/>
    </source>
</evidence>
<feature type="compositionally biased region" description="Polar residues" evidence="6">
    <location>
        <begin position="455"/>
        <end position="467"/>
    </location>
</feature>
<comment type="subcellular location">
    <subcellularLocation>
        <location evidence="1">Nucleus</location>
    </subcellularLocation>
</comment>
<dbReference type="InterPro" id="IPR014721">
    <property type="entry name" value="Ribsml_uS5_D2-typ_fold_subgr"/>
</dbReference>